<dbReference type="SUPFAM" id="SSF50475">
    <property type="entry name" value="FMN-binding split barrel"/>
    <property type="match status" value="1"/>
</dbReference>
<accession>A0ABW1T075</accession>
<comment type="caution">
    <text evidence="2">The sequence shown here is derived from an EMBL/GenBank/DDBJ whole genome shotgun (WGS) entry which is preliminary data.</text>
</comment>
<dbReference type="EMBL" id="JBHSTI010000008">
    <property type="protein sequence ID" value="MFC6237475.1"/>
    <property type="molecule type" value="Genomic_DNA"/>
</dbReference>
<dbReference type="NCBIfam" id="TIGR04023">
    <property type="entry name" value="PPOX_MSMEG_5819"/>
    <property type="match status" value="1"/>
</dbReference>
<gene>
    <name evidence="2" type="ORF">ACFQGU_06270</name>
</gene>
<dbReference type="InterPro" id="IPR011576">
    <property type="entry name" value="Pyridox_Oxase_N"/>
</dbReference>
<organism evidence="2 3">
    <name type="scientific">Longivirga aurantiaca</name>
    <dbReference type="NCBI Taxonomy" id="1837743"/>
    <lineage>
        <taxon>Bacteria</taxon>
        <taxon>Bacillati</taxon>
        <taxon>Actinomycetota</taxon>
        <taxon>Actinomycetes</taxon>
        <taxon>Sporichthyales</taxon>
        <taxon>Sporichthyaceae</taxon>
        <taxon>Longivirga</taxon>
    </lineage>
</organism>
<sequence length="128" mass="14090">MGVFTEQETDYLRSQRMARIATASATGAPDVAAVTFGLDGDTIVTGGFDISRTVRYRFLLANPRAVLVVDDLATVDPWAPRGVKVRGAAVIEDRDGRQQIRITPEVIWTWGLDQEGPSRFLGVQRRDA</sequence>
<dbReference type="InterPro" id="IPR024031">
    <property type="entry name" value="MSMEG_5819/OxyR"/>
</dbReference>
<name>A0ABW1T075_9ACTN</name>
<keyword evidence="2" id="KW-0560">Oxidoreductase</keyword>
<dbReference type="RefSeq" id="WP_386764805.1">
    <property type="nucleotide sequence ID" value="NZ_JBHSTI010000008.1"/>
</dbReference>
<dbReference type="InterPro" id="IPR012349">
    <property type="entry name" value="Split_barrel_FMN-bd"/>
</dbReference>
<evidence type="ECO:0000313" key="3">
    <source>
        <dbReference type="Proteomes" id="UP001596138"/>
    </source>
</evidence>
<keyword evidence="3" id="KW-1185">Reference proteome</keyword>
<feature type="domain" description="Pyridoxamine 5'-phosphate oxidase N-terminal" evidence="1">
    <location>
        <begin position="5"/>
        <end position="95"/>
    </location>
</feature>
<reference evidence="3" key="1">
    <citation type="journal article" date="2019" name="Int. J. Syst. Evol. Microbiol.">
        <title>The Global Catalogue of Microorganisms (GCM) 10K type strain sequencing project: providing services to taxonomists for standard genome sequencing and annotation.</title>
        <authorList>
            <consortium name="The Broad Institute Genomics Platform"/>
            <consortium name="The Broad Institute Genome Sequencing Center for Infectious Disease"/>
            <person name="Wu L."/>
            <person name="Ma J."/>
        </authorList>
    </citation>
    <scope>NUCLEOTIDE SEQUENCE [LARGE SCALE GENOMIC DNA]</scope>
    <source>
        <strain evidence="3">CGMCC 4.7317</strain>
    </source>
</reference>
<evidence type="ECO:0000259" key="1">
    <source>
        <dbReference type="Pfam" id="PF01243"/>
    </source>
</evidence>
<dbReference type="Pfam" id="PF01243">
    <property type="entry name" value="PNPOx_N"/>
    <property type="match status" value="1"/>
</dbReference>
<protein>
    <submittedName>
        <fullName evidence="2">PPOX class F420-dependent oxidoreductase</fullName>
        <ecNumber evidence="2">1.-.-.-</ecNumber>
    </submittedName>
</protein>
<dbReference type="Proteomes" id="UP001596138">
    <property type="component" value="Unassembled WGS sequence"/>
</dbReference>
<dbReference type="GO" id="GO:0016491">
    <property type="term" value="F:oxidoreductase activity"/>
    <property type="evidence" value="ECO:0007669"/>
    <property type="project" value="UniProtKB-KW"/>
</dbReference>
<dbReference type="EC" id="1.-.-.-" evidence="2"/>
<evidence type="ECO:0000313" key="2">
    <source>
        <dbReference type="EMBL" id="MFC6237475.1"/>
    </source>
</evidence>
<proteinExistence type="predicted"/>
<dbReference type="Gene3D" id="2.30.110.10">
    <property type="entry name" value="Electron Transport, Fmn-binding Protein, Chain A"/>
    <property type="match status" value="1"/>
</dbReference>